<dbReference type="Proteomes" id="UP000198517">
    <property type="component" value="Unassembled WGS sequence"/>
</dbReference>
<organism evidence="2 3">
    <name type="scientific">Riemerella columbipharyngis</name>
    <dbReference type="NCBI Taxonomy" id="1071918"/>
    <lineage>
        <taxon>Bacteria</taxon>
        <taxon>Pseudomonadati</taxon>
        <taxon>Bacteroidota</taxon>
        <taxon>Flavobacteriia</taxon>
        <taxon>Flavobacteriales</taxon>
        <taxon>Weeksellaceae</taxon>
        <taxon>Riemerella</taxon>
    </lineage>
</organism>
<dbReference type="InterPro" id="IPR010982">
    <property type="entry name" value="Lambda_DNA-bd_dom_sf"/>
</dbReference>
<reference evidence="2 3" key="1">
    <citation type="submission" date="2016-10" db="EMBL/GenBank/DDBJ databases">
        <authorList>
            <person name="de Groot N.N."/>
        </authorList>
    </citation>
    <scope>NUCLEOTIDE SEQUENCE [LARGE SCALE GENOMIC DNA]</scope>
    <source>
        <strain evidence="2 3">DSM 24015</strain>
    </source>
</reference>
<dbReference type="STRING" id="1071918.SAMN05421544_11856"/>
<dbReference type="RefSeq" id="WP_092737670.1">
    <property type="nucleotide sequence ID" value="NZ_FNAS01000018.1"/>
</dbReference>
<gene>
    <name evidence="2" type="ORF">SAMN05421544_11856</name>
</gene>
<evidence type="ECO:0000259" key="1">
    <source>
        <dbReference type="Pfam" id="PF01381"/>
    </source>
</evidence>
<dbReference type="InterPro" id="IPR001387">
    <property type="entry name" value="Cro/C1-type_HTH"/>
</dbReference>
<accession>A0A1G7F193</accession>
<protein>
    <submittedName>
        <fullName evidence="2">Helix-turn-helix</fullName>
    </submittedName>
</protein>
<dbReference type="Pfam" id="PF01381">
    <property type="entry name" value="HTH_3"/>
    <property type="match status" value="1"/>
</dbReference>
<dbReference type="OrthoDB" id="965427at2"/>
<feature type="domain" description="HTH cro/C1-type" evidence="1">
    <location>
        <begin position="88"/>
        <end position="122"/>
    </location>
</feature>
<keyword evidence="3" id="KW-1185">Reference proteome</keyword>
<dbReference type="SUPFAM" id="SSF47413">
    <property type="entry name" value="lambda repressor-like DNA-binding domains"/>
    <property type="match status" value="1"/>
</dbReference>
<dbReference type="AlphaFoldDB" id="A0A1G7F193"/>
<name>A0A1G7F193_9FLAO</name>
<dbReference type="SUPFAM" id="SSF143100">
    <property type="entry name" value="TTHA1013/TTHA0281-like"/>
    <property type="match status" value="1"/>
</dbReference>
<dbReference type="EMBL" id="FNAS01000018">
    <property type="protein sequence ID" value="SDE69669.1"/>
    <property type="molecule type" value="Genomic_DNA"/>
</dbReference>
<evidence type="ECO:0000313" key="2">
    <source>
        <dbReference type="EMBL" id="SDE69669.1"/>
    </source>
</evidence>
<evidence type="ECO:0000313" key="3">
    <source>
        <dbReference type="Proteomes" id="UP000198517"/>
    </source>
</evidence>
<dbReference type="InterPro" id="IPR035069">
    <property type="entry name" value="TTHA1013/TTHA0281-like"/>
</dbReference>
<dbReference type="GO" id="GO:0003677">
    <property type="term" value="F:DNA binding"/>
    <property type="evidence" value="ECO:0007669"/>
    <property type="project" value="InterPro"/>
</dbReference>
<dbReference type="CDD" id="cd00093">
    <property type="entry name" value="HTH_XRE"/>
    <property type="match status" value="1"/>
</dbReference>
<proteinExistence type="predicted"/>
<sequence>MKATIIIEKGIDGTYDVRTHEGTPINYMVLGQGDTVEEALEDFKNTYEEIREVYAEQGKEFKELTELEYVYDLTAFLQYYNQFISLVGLSKLTGINKSQLSHYIQGFRNPSKKTAEKIQTALYQFADELKSVHLV</sequence>